<comment type="caution">
    <text evidence="1">The sequence shown here is derived from an EMBL/GenBank/DDBJ whole genome shotgun (WGS) entry which is preliminary data.</text>
</comment>
<evidence type="ECO:0000313" key="1">
    <source>
        <dbReference type="EMBL" id="KAF0732417.1"/>
    </source>
</evidence>
<dbReference type="AlphaFoldDB" id="A0A6G0WY37"/>
<dbReference type="EMBL" id="VJMJ01000134">
    <property type="protein sequence ID" value="KAF0732417.1"/>
    <property type="molecule type" value="Genomic_DNA"/>
</dbReference>
<gene>
    <name evidence="1" type="ORF">Ae201684_010526</name>
</gene>
<keyword evidence="2" id="KW-1185">Reference proteome</keyword>
<dbReference type="Proteomes" id="UP000481153">
    <property type="component" value="Unassembled WGS sequence"/>
</dbReference>
<accession>A0A6G0WY37</accession>
<reference evidence="1 2" key="1">
    <citation type="submission" date="2019-07" db="EMBL/GenBank/DDBJ databases">
        <title>Genomics analysis of Aphanomyces spp. identifies a new class of oomycete effector associated with host adaptation.</title>
        <authorList>
            <person name="Gaulin E."/>
        </authorList>
    </citation>
    <scope>NUCLEOTIDE SEQUENCE [LARGE SCALE GENOMIC DNA]</scope>
    <source>
        <strain evidence="1 2">ATCC 201684</strain>
    </source>
</reference>
<proteinExistence type="predicted"/>
<organism evidence="1 2">
    <name type="scientific">Aphanomyces euteiches</name>
    <dbReference type="NCBI Taxonomy" id="100861"/>
    <lineage>
        <taxon>Eukaryota</taxon>
        <taxon>Sar</taxon>
        <taxon>Stramenopiles</taxon>
        <taxon>Oomycota</taxon>
        <taxon>Saprolegniomycetes</taxon>
        <taxon>Saprolegniales</taxon>
        <taxon>Verrucalvaceae</taxon>
        <taxon>Aphanomyces</taxon>
    </lineage>
</organism>
<name>A0A6G0WY37_9STRA</name>
<protein>
    <submittedName>
        <fullName evidence="1">Uncharacterized protein</fullName>
    </submittedName>
</protein>
<sequence length="145" mass="16565">MTVDSGRESKESFQLVMRYPPQLSRRQTSYEIWSVSNLEWLITRHSLYKTVQLCRRSFRQTSGAALSSCRVRIPPSPFFVRLANCLASLQHWMLGSLGSAKPSWNFRCWAPISGSLERLTRHNTAISLSRRAQSIHKNSLDAPAL</sequence>
<evidence type="ECO:0000313" key="2">
    <source>
        <dbReference type="Proteomes" id="UP000481153"/>
    </source>
</evidence>